<gene>
    <name evidence="2" type="ORF">PGLA1383_LOCUS51500</name>
</gene>
<reference evidence="2" key="1">
    <citation type="submission" date="2021-02" db="EMBL/GenBank/DDBJ databases">
        <authorList>
            <person name="Dougan E. K."/>
            <person name="Rhodes N."/>
            <person name="Thang M."/>
            <person name="Chan C."/>
        </authorList>
    </citation>
    <scope>NUCLEOTIDE SEQUENCE</scope>
</reference>
<dbReference type="Proteomes" id="UP000654075">
    <property type="component" value="Unassembled WGS sequence"/>
</dbReference>
<proteinExistence type="predicted"/>
<feature type="region of interest" description="Disordered" evidence="1">
    <location>
        <begin position="106"/>
        <end position="199"/>
    </location>
</feature>
<feature type="compositionally biased region" description="Acidic residues" evidence="1">
    <location>
        <begin position="127"/>
        <end position="155"/>
    </location>
</feature>
<name>A0A813HDI5_POLGL</name>
<comment type="caution">
    <text evidence="2">The sequence shown here is derived from an EMBL/GenBank/DDBJ whole genome shotgun (WGS) entry which is preliminary data.</text>
</comment>
<organism evidence="2 3">
    <name type="scientific">Polarella glacialis</name>
    <name type="common">Dinoflagellate</name>
    <dbReference type="NCBI Taxonomy" id="89957"/>
    <lineage>
        <taxon>Eukaryota</taxon>
        <taxon>Sar</taxon>
        <taxon>Alveolata</taxon>
        <taxon>Dinophyceae</taxon>
        <taxon>Suessiales</taxon>
        <taxon>Suessiaceae</taxon>
        <taxon>Polarella</taxon>
    </lineage>
</organism>
<keyword evidence="3" id="KW-1185">Reference proteome</keyword>
<dbReference type="EMBL" id="CAJNNV010031378">
    <property type="protein sequence ID" value="CAE8635949.1"/>
    <property type="molecule type" value="Genomic_DNA"/>
</dbReference>
<dbReference type="AlphaFoldDB" id="A0A813HDI5"/>
<sequence>MEVTISMVSDLGCVNLTLTLDSLPLQVQMLDSTTTLLMACNKDAPCDVARGMKRAIRTLTNMKRKAFKADRDCECQKMCPVISGAIAADGCSSCASSDSFESADSMSAASMRTLSTPGEVTRGGGGDQEEDEEEEDEEEEEEQEQLQEEEEEQEEEQKRQRQQEHAFSLADASDIDRSIGGSPVRASKLPATPTGRRSLRTRATNLLWGFTKANQVQHFSNDVLPS</sequence>
<evidence type="ECO:0000313" key="3">
    <source>
        <dbReference type="Proteomes" id="UP000654075"/>
    </source>
</evidence>
<accession>A0A813HDI5</accession>
<evidence type="ECO:0000313" key="2">
    <source>
        <dbReference type="EMBL" id="CAE8635949.1"/>
    </source>
</evidence>
<protein>
    <submittedName>
        <fullName evidence="2">Uncharacterized protein</fullName>
    </submittedName>
</protein>
<evidence type="ECO:0000256" key="1">
    <source>
        <dbReference type="SAM" id="MobiDB-lite"/>
    </source>
</evidence>